<accession>A0A6V8NYK3</accession>
<evidence type="ECO:0000313" key="11">
    <source>
        <dbReference type="Proteomes" id="UP000543224"/>
    </source>
</evidence>
<dbReference type="SMART" id="SM01005">
    <property type="entry name" value="Ala_racemase_C"/>
    <property type="match status" value="1"/>
</dbReference>
<keyword evidence="12" id="KW-1185">Reference proteome</keyword>
<dbReference type="PANTHER" id="PTHR30511:SF0">
    <property type="entry name" value="ALANINE RACEMASE, CATABOLIC-RELATED"/>
    <property type="match status" value="1"/>
</dbReference>
<dbReference type="GO" id="GO:0030170">
    <property type="term" value="F:pyridoxal phosphate binding"/>
    <property type="evidence" value="ECO:0007669"/>
    <property type="project" value="UniProtKB-UniRule"/>
</dbReference>
<dbReference type="Proteomes" id="UP000591948">
    <property type="component" value="Unassembled WGS sequence"/>
</dbReference>
<evidence type="ECO:0000256" key="2">
    <source>
        <dbReference type="ARBA" id="ARBA00001933"/>
    </source>
</evidence>
<dbReference type="NCBIfam" id="TIGR00492">
    <property type="entry name" value="alr"/>
    <property type="match status" value="1"/>
</dbReference>
<evidence type="ECO:0000313" key="12">
    <source>
        <dbReference type="Proteomes" id="UP000591948"/>
    </source>
</evidence>
<dbReference type="GO" id="GO:0009252">
    <property type="term" value="P:peptidoglycan biosynthetic process"/>
    <property type="evidence" value="ECO:0007669"/>
    <property type="project" value="TreeGrafter"/>
</dbReference>
<comment type="function">
    <text evidence="5">Catalyzes the interconversion of L-alanine and D-alanine. May also act on other amino acids.</text>
</comment>
<feature type="binding site" evidence="5 7">
    <location>
        <position position="313"/>
    </location>
    <ligand>
        <name>substrate</name>
    </ligand>
</feature>
<comment type="catalytic activity">
    <reaction evidence="1 5">
        <text>L-alanine = D-alanine</text>
        <dbReference type="Rhea" id="RHEA:20249"/>
        <dbReference type="ChEBI" id="CHEBI:57416"/>
        <dbReference type="ChEBI" id="CHEBI:57972"/>
        <dbReference type="EC" id="5.1.1.1"/>
    </reaction>
</comment>
<dbReference type="FunFam" id="3.20.20.10:FF:000002">
    <property type="entry name" value="Alanine racemase"/>
    <property type="match status" value="1"/>
</dbReference>
<dbReference type="SUPFAM" id="SSF51419">
    <property type="entry name" value="PLP-binding barrel"/>
    <property type="match status" value="1"/>
</dbReference>
<evidence type="ECO:0000256" key="3">
    <source>
        <dbReference type="ARBA" id="ARBA00022898"/>
    </source>
</evidence>
<feature type="domain" description="Alanine racemase C-terminal" evidence="8">
    <location>
        <begin position="244"/>
        <end position="372"/>
    </location>
</feature>
<dbReference type="GO" id="GO:0008784">
    <property type="term" value="F:alanine racemase activity"/>
    <property type="evidence" value="ECO:0007669"/>
    <property type="project" value="UniProtKB-UniRule"/>
</dbReference>
<comment type="similarity">
    <text evidence="5">Belongs to the alanine racemase family.</text>
</comment>
<dbReference type="InterPro" id="IPR020622">
    <property type="entry name" value="Ala_racemase_pyridoxalP-BS"/>
</dbReference>
<dbReference type="EMBL" id="BLRX01000076">
    <property type="protein sequence ID" value="GFP25355.1"/>
    <property type="molecule type" value="Genomic_DNA"/>
</dbReference>
<protein>
    <recommendedName>
        <fullName evidence="5">Alanine racemase</fullName>
        <ecNumber evidence="5">5.1.1.1</ecNumber>
    </recommendedName>
</protein>
<feature type="active site" description="Proton acceptor; specific for D-alanine" evidence="5">
    <location>
        <position position="39"/>
    </location>
</feature>
<evidence type="ECO:0000256" key="5">
    <source>
        <dbReference type="HAMAP-Rule" id="MF_01201"/>
    </source>
</evidence>
<dbReference type="EMBL" id="BLRY01000018">
    <property type="protein sequence ID" value="GFP27150.1"/>
    <property type="molecule type" value="Genomic_DNA"/>
</dbReference>
<evidence type="ECO:0000313" key="10">
    <source>
        <dbReference type="EMBL" id="GFP27150.1"/>
    </source>
</evidence>
<dbReference type="InterPro" id="IPR029066">
    <property type="entry name" value="PLP-binding_barrel"/>
</dbReference>
<feature type="binding site" evidence="5 7">
    <location>
        <position position="137"/>
    </location>
    <ligand>
        <name>substrate</name>
    </ligand>
</feature>
<dbReference type="FunFam" id="2.40.37.10:FF:000006">
    <property type="entry name" value="Alanine racemase"/>
    <property type="match status" value="1"/>
</dbReference>
<keyword evidence="3 5" id="KW-0663">Pyridoxal phosphate</keyword>
<comment type="caution">
    <text evidence="9">The sequence shown here is derived from an EMBL/GenBank/DDBJ whole genome shotgun (WGS) entry which is preliminary data.</text>
</comment>
<gene>
    <name evidence="9" type="ORF">HKBW3S25_00827</name>
    <name evidence="10" type="ORF">HKBW3S33_00563</name>
</gene>
<dbReference type="Pfam" id="PF00842">
    <property type="entry name" value="Ala_racemase_C"/>
    <property type="match status" value="1"/>
</dbReference>
<name>A0A6V8NYK3_9ACTN</name>
<proteinExistence type="inferred from homology"/>
<organism evidence="9 11">
    <name type="scientific">Candidatus Hakubella thermalkaliphila</name>
    <dbReference type="NCBI Taxonomy" id="2754717"/>
    <lineage>
        <taxon>Bacteria</taxon>
        <taxon>Bacillati</taxon>
        <taxon>Actinomycetota</taxon>
        <taxon>Actinomycetota incertae sedis</taxon>
        <taxon>Candidatus Hakubellales</taxon>
        <taxon>Candidatus Hakubellaceae</taxon>
        <taxon>Candidatus Hakubella</taxon>
    </lineage>
</organism>
<evidence type="ECO:0000256" key="6">
    <source>
        <dbReference type="PIRSR" id="PIRSR600821-50"/>
    </source>
</evidence>
<dbReference type="PRINTS" id="PR00992">
    <property type="entry name" value="ALARACEMASE"/>
</dbReference>
<dbReference type="EC" id="5.1.1.1" evidence="5"/>
<dbReference type="InterPro" id="IPR001608">
    <property type="entry name" value="Ala_racemase_N"/>
</dbReference>
<reference evidence="11 12" key="1">
    <citation type="journal article" date="2020" name="Front. Microbiol.">
        <title>Single-cell genomics of novel Actinobacteria with the Wood-Ljungdahl pathway discovered in a serpentinizing system.</title>
        <authorList>
            <person name="Merino N."/>
            <person name="Kawai M."/>
            <person name="Boyd E.S."/>
            <person name="Colman D.R."/>
            <person name="McGlynn S.E."/>
            <person name="Nealson K.H."/>
            <person name="Kurokawa K."/>
            <person name="Hongoh Y."/>
        </authorList>
    </citation>
    <scope>NUCLEOTIDE SEQUENCE [LARGE SCALE GENOMIC DNA]</scope>
    <source>
        <strain evidence="9 11">S25</strain>
        <strain evidence="10 12">S33</strain>
    </source>
</reference>
<dbReference type="GO" id="GO:0030632">
    <property type="term" value="P:D-alanine biosynthetic process"/>
    <property type="evidence" value="ECO:0007669"/>
    <property type="project" value="UniProtKB-UniRule"/>
</dbReference>
<dbReference type="UniPathway" id="UPA00042">
    <property type="reaction ID" value="UER00497"/>
</dbReference>
<dbReference type="GO" id="GO:0005829">
    <property type="term" value="C:cytosol"/>
    <property type="evidence" value="ECO:0007669"/>
    <property type="project" value="TreeGrafter"/>
</dbReference>
<dbReference type="PANTHER" id="PTHR30511">
    <property type="entry name" value="ALANINE RACEMASE"/>
    <property type="match status" value="1"/>
</dbReference>
<dbReference type="InterPro" id="IPR011079">
    <property type="entry name" value="Ala_racemase_C"/>
</dbReference>
<feature type="active site" description="Proton acceptor; specific for L-alanine" evidence="5">
    <location>
        <position position="265"/>
    </location>
</feature>
<comment type="pathway">
    <text evidence="5">Amino-acid biosynthesis; D-alanine biosynthesis; D-alanine from L-alanine: step 1/1.</text>
</comment>
<dbReference type="Proteomes" id="UP000543224">
    <property type="component" value="Unassembled WGS sequence"/>
</dbReference>
<dbReference type="InterPro" id="IPR009006">
    <property type="entry name" value="Ala_racemase/Decarboxylase_C"/>
</dbReference>
<dbReference type="CDD" id="cd00430">
    <property type="entry name" value="PLPDE_III_AR"/>
    <property type="match status" value="1"/>
</dbReference>
<keyword evidence="4 5" id="KW-0413">Isomerase</keyword>
<dbReference type="AlphaFoldDB" id="A0A6V8NYK3"/>
<evidence type="ECO:0000256" key="1">
    <source>
        <dbReference type="ARBA" id="ARBA00000316"/>
    </source>
</evidence>
<dbReference type="HAMAP" id="MF_01201">
    <property type="entry name" value="Ala_racemase"/>
    <property type="match status" value="1"/>
</dbReference>
<evidence type="ECO:0000256" key="7">
    <source>
        <dbReference type="PIRSR" id="PIRSR600821-52"/>
    </source>
</evidence>
<dbReference type="RefSeq" id="WP_176226858.1">
    <property type="nucleotide sequence ID" value="NZ_BLRV01000096.1"/>
</dbReference>
<dbReference type="PROSITE" id="PS00395">
    <property type="entry name" value="ALANINE_RACEMASE"/>
    <property type="match status" value="1"/>
</dbReference>
<dbReference type="InterPro" id="IPR000821">
    <property type="entry name" value="Ala_racemase"/>
</dbReference>
<evidence type="ECO:0000259" key="8">
    <source>
        <dbReference type="SMART" id="SM01005"/>
    </source>
</evidence>
<dbReference type="Pfam" id="PF01168">
    <property type="entry name" value="Ala_racemase_N"/>
    <property type="match status" value="1"/>
</dbReference>
<evidence type="ECO:0000256" key="4">
    <source>
        <dbReference type="ARBA" id="ARBA00023235"/>
    </source>
</evidence>
<dbReference type="SUPFAM" id="SSF50621">
    <property type="entry name" value="Alanine racemase C-terminal domain-like"/>
    <property type="match status" value="1"/>
</dbReference>
<evidence type="ECO:0000313" key="9">
    <source>
        <dbReference type="EMBL" id="GFP25355.1"/>
    </source>
</evidence>
<feature type="modified residue" description="N6-(pyridoxal phosphate)lysine" evidence="5 6">
    <location>
        <position position="39"/>
    </location>
</feature>
<comment type="cofactor">
    <cofactor evidence="2 5 6">
        <name>pyridoxal 5'-phosphate</name>
        <dbReference type="ChEBI" id="CHEBI:597326"/>
    </cofactor>
</comment>
<dbReference type="Gene3D" id="2.40.37.10">
    <property type="entry name" value="Lyase, Ornithine Decarboxylase, Chain A, domain 1"/>
    <property type="match status" value="1"/>
</dbReference>
<dbReference type="Gene3D" id="3.20.20.10">
    <property type="entry name" value="Alanine racemase"/>
    <property type="match status" value="1"/>
</dbReference>
<sequence length="378" mass="42597">MKNFYRPVWAEIDLSAIRHNIEYMRSLLTPRTQIMAVVKANGYGHGAYQVALTALDCGVQRLGVALVEEALELRDKGIMVPIHLLSEPPWDSEEELLRYHLIPTIYTYEVAKRISDYFWLENRICPVHVKIDTGMHRVGVDPEEAEELILKIMGLPGLKIEGLMTHFAVADDPSNPYTMDQFKTFCRIIDALKRRKISFQLNHCANSAATINFKETHLDMVRLGITLYGLNPSPQTVARSLKPALSLKARVSFVKELEEGERISYGLTYRTDRKSFIATIPIGYGDGYSWLLSNRASVLIKGKRAPVVGRVTMDQIMVDVTDIEEVKVGAETVLIGHQGKESISTDELAELIGTINYEIVCMIGQRVPRVYVSSELQT</sequence>